<keyword evidence="11" id="KW-0732">Signal</keyword>
<dbReference type="InterPro" id="IPR005503">
    <property type="entry name" value="FliL"/>
</dbReference>
<evidence type="ECO:0000256" key="11">
    <source>
        <dbReference type="SAM" id="SignalP"/>
    </source>
</evidence>
<evidence type="ECO:0000256" key="3">
    <source>
        <dbReference type="ARBA" id="ARBA00008281"/>
    </source>
</evidence>
<keyword evidence="12" id="KW-0969">Cilium</keyword>
<comment type="caution">
    <text evidence="12">The sequence shown here is derived from an EMBL/GenBank/DDBJ whole genome shotgun (WGS) entry which is preliminary data.</text>
</comment>
<organism evidence="12 13">
    <name type="scientific">Spectribacter acetivorans</name>
    <dbReference type="NCBI Taxonomy" id="3075603"/>
    <lineage>
        <taxon>Bacteria</taxon>
        <taxon>Pseudomonadati</taxon>
        <taxon>Pseudomonadota</taxon>
        <taxon>Gammaproteobacteria</taxon>
        <taxon>Salinisphaerales</taxon>
        <taxon>Salinisphaeraceae</taxon>
        <taxon>Spectribacter</taxon>
    </lineage>
</organism>
<dbReference type="PANTHER" id="PTHR35091:SF2">
    <property type="entry name" value="FLAGELLAR PROTEIN FLIL"/>
    <property type="match status" value="1"/>
</dbReference>
<evidence type="ECO:0000313" key="12">
    <source>
        <dbReference type="EMBL" id="MDT0618251.1"/>
    </source>
</evidence>
<keyword evidence="7 10" id="KW-0283">Flagellar rotation</keyword>
<dbReference type="EMBL" id="JAVRHY010000005">
    <property type="protein sequence ID" value="MDT0618251.1"/>
    <property type="molecule type" value="Genomic_DNA"/>
</dbReference>
<comment type="similarity">
    <text evidence="3 10">Belongs to the FliL family.</text>
</comment>
<dbReference type="RefSeq" id="WP_311658333.1">
    <property type="nucleotide sequence ID" value="NZ_JAVRHY010000005.1"/>
</dbReference>
<evidence type="ECO:0000313" key="13">
    <source>
        <dbReference type="Proteomes" id="UP001259982"/>
    </source>
</evidence>
<proteinExistence type="inferred from homology"/>
<dbReference type="Pfam" id="PF03748">
    <property type="entry name" value="FliL"/>
    <property type="match status" value="1"/>
</dbReference>
<keyword evidence="6" id="KW-0812">Transmembrane</keyword>
<comment type="subcellular location">
    <subcellularLocation>
        <location evidence="10">Cell inner membrane</location>
    </subcellularLocation>
    <subcellularLocation>
        <location evidence="2">Cell membrane</location>
        <topology evidence="2">Single-pass membrane protein</topology>
    </subcellularLocation>
</comment>
<feature type="chain" id="PRO_5046000242" description="Flagellar protein FliL" evidence="11">
    <location>
        <begin position="24"/>
        <end position="144"/>
    </location>
</feature>
<keyword evidence="4" id="KW-1003">Cell membrane</keyword>
<keyword evidence="12" id="KW-0966">Cell projection</keyword>
<evidence type="ECO:0000256" key="8">
    <source>
        <dbReference type="ARBA" id="ARBA00022989"/>
    </source>
</evidence>
<sequence length="144" mass="15542">MSGLATLLALAAAGAAFWWFALANQAAAETADEATPPLANPYYVSLGDAFVVNLADDEAMRFLQTEVEVMTRHGEMVAALETHLPVIRNRLLLLLGSRRFEELATRADKEALQAAALDEVRKVLADAGETGAVEALYFTSMVMQ</sequence>
<evidence type="ECO:0000256" key="9">
    <source>
        <dbReference type="ARBA" id="ARBA00023136"/>
    </source>
</evidence>
<reference evidence="12 13" key="1">
    <citation type="submission" date="2023-09" db="EMBL/GenBank/DDBJ databases">
        <authorList>
            <person name="Rey-Velasco X."/>
        </authorList>
    </citation>
    <scope>NUCLEOTIDE SEQUENCE [LARGE SCALE GENOMIC DNA]</scope>
    <source>
        <strain evidence="12 13">P385</strain>
    </source>
</reference>
<dbReference type="PANTHER" id="PTHR35091">
    <property type="entry name" value="FLAGELLAR PROTEIN FLIL"/>
    <property type="match status" value="1"/>
</dbReference>
<feature type="signal peptide" evidence="11">
    <location>
        <begin position="1"/>
        <end position="23"/>
    </location>
</feature>
<dbReference type="Proteomes" id="UP001259982">
    <property type="component" value="Unassembled WGS sequence"/>
</dbReference>
<evidence type="ECO:0000256" key="6">
    <source>
        <dbReference type="ARBA" id="ARBA00022692"/>
    </source>
</evidence>
<evidence type="ECO:0000256" key="5">
    <source>
        <dbReference type="ARBA" id="ARBA00022500"/>
    </source>
</evidence>
<evidence type="ECO:0000256" key="1">
    <source>
        <dbReference type="ARBA" id="ARBA00002254"/>
    </source>
</evidence>
<evidence type="ECO:0000256" key="7">
    <source>
        <dbReference type="ARBA" id="ARBA00022779"/>
    </source>
</evidence>
<comment type="function">
    <text evidence="1 10">Controls the rotational direction of flagella during chemotaxis.</text>
</comment>
<gene>
    <name evidence="12" type="ORF">RM531_07170</name>
</gene>
<evidence type="ECO:0000256" key="2">
    <source>
        <dbReference type="ARBA" id="ARBA00004162"/>
    </source>
</evidence>
<accession>A0ABU3B717</accession>
<keyword evidence="13" id="KW-1185">Reference proteome</keyword>
<keyword evidence="8" id="KW-1133">Transmembrane helix</keyword>
<keyword evidence="9 10" id="KW-0472">Membrane</keyword>
<name>A0ABU3B717_9GAMM</name>
<keyword evidence="12" id="KW-0282">Flagellum</keyword>
<protein>
    <recommendedName>
        <fullName evidence="10">Flagellar protein FliL</fullName>
    </recommendedName>
</protein>
<keyword evidence="10" id="KW-0997">Cell inner membrane</keyword>
<evidence type="ECO:0000256" key="4">
    <source>
        <dbReference type="ARBA" id="ARBA00022475"/>
    </source>
</evidence>
<keyword evidence="5 10" id="KW-0145">Chemotaxis</keyword>
<evidence type="ECO:0000256" key="10">
    <source>
        <dbReference type="RuleBase" id="RU364125"/>
    </source>
</evidence>